<accession>A0A917D5W3</accession>
<protein>
    <submittedName>
        <fullName evidence="3">Thioesterase</fullName>
    </submittedName>
</protein>
<dbReference type="Pfam" id="PF13622">
    <property type="entry name" value="4HBT_3"/>
    <property type="match status" value="1"/>
</dbReference>
<name>A0A917D5W3_9NOCA</name>
<dbReference type="Gene3D" id="2.40.160.210">
    <property type="entry name" value="Acyl-CoA thioesterase, double hotdog domain"/>
    <property type="match status" value="1"/>
</dbReference>
<evidence type="ECO:0000259" key="1">
    <source>
        <dbReference type="Pfam" id="PF13622"/>
    </source>
</evidence>
<sequence>MTSGKAGGRPELTGAYFVPVQSVREGYERFRATSHTVSVWADTMQHGAPPSALLTRALELCQPRAGARLSRITVEILGPVPVAEIESRAWVERPGSRVEMLGAELTARRPDGSDRVVARATGWRIALSDTTTAAHDADLSLRPGPSDCEAGWGFASDWHGGYLDSLEMRGSEAPDPTRGPGRVWAKPIVSLIDGEHYSPLTRLMSVADIANGVGARIDVGTWTFLNTDLSVHIYREPVGDWTGVLSETSIGPDGVGMCAAVLHDEVGPVGRSAQIVEVRRR</sequence>
<dbReference type="InterPro" id="IPR042171">
    <property type="entry name" value="Acyl-CoA_hotdog"/>
</dbReference>
<organism evidence="3 4">
    <name type="scientific">Rhodococcoides trifolii</name>
    <dbReference type="NCBI Taxonomy" id="908250"/>
    <lineage>
        <taxon>Bacteria</taxon>
        <taxon>Bacillati</taxon>
        <taxon>Actinomycetota</taxon>
        <taxon>Actinomycetes</taxon>
        <taxon>Mycobacteriales</taxon>
        <taxon>Nocardiaceae</taxon>
        <taxon>Rhodococcoides</taxon>
    </lineage>
</organism>
<evidence type="ECO:0000313" key="4">
    <source>
        <dbReference type="Proteomes" id="UP000654257"/>
    </source>
</evidence>
<dbReference type="InterPro" id="IPR049449">
    <property type="entry name" value="TesB_ACOT8-like_N"/>
</dbReference>
<dbReference type="RefSeq" id="WP_188545095.1">
    <property type="nucleotide sequence ID" value="NZ_BMCU01000002.1"/>
</dbReference>
<dbReference type="Pfam" id="PF20789">
    <property type="entry name" value="4HBT_3C"/>
    <property type="match status" value="1"/>
</dbReference>
<keyword evidence="4" id="KW-1185">Reference proteome</keyword>
<feature type="domain" description="Acyl-CoA thioesterase-like N-terminal HotDog" evidence="1">
    <location>
        <begin position="39"/>
        <end position="124"/>
    </location>
</feature>
<feature type="domain" description="Acyl-CoA thioesterase-like C-terminal" evidence="2">
    <location>
        <begin position="146"/>
        <end position="276"/>
    </location>
</feature>
<comment type="caution">
    <text evidence="3">The sequence shown here is derived from an EMBL/GenBank/DDBJ whole genome shotgun (WGS) entry which is preliminary data.</text>
</comment>
<reference evidence="3" key="1">
    <citation type="journal article" date="2014" name="Int. J. Syst. Evol. Microbiol.">
        <title>Complete genome sequence of Corynebacterium casei LMG S-19264T (=DSM 44701T), isolated from a smear-ripened cheese.</title>
        <authorList>
            <consortium name="US DOE Joint Genome Institute (JGI-PGF)"/>
            <person name="Walter F."/>
            <person name="Albersmeier A."/>
            <person name="Kalinowski J."/>
            <person name="Ruckert C."/>
        </authorList>
    </citation>
    <scope>NUCLEOTIDE SEQUENCE</scope>
    <source>
        <strain evidence="3">CCM 7905</strain>
    </source>
</reference>
<evidence type="ECO:0000259" key="2">
    <source>
        <dbReference type="Pfam" id="PF20789"/>
    </source>
</evidence>
<reference evidence="3" key="2">
    <citation type="submission" date="2020-09" db="EMBL/GenBank/DDBJ databases">
        <authorList>
            <person name="Sun Q."/>
            <person name="Sedlacek I."/>
        </authorList>
    </citation>
    <scope>NUCLEOTIDE SEQUENCE</scope>
    <source>
        <strain evidence="3">CCM 7905</strain>
    </source>
</reference>
<dbReference type="InterPro" id="IPR049450">
    <property type="entry name" value="ACOT8-like_C"/>
</dbReference>
<dbReference type="SUPFAM" id="SSF54637">
    <property type="entry name" value="Thioesterase/thiol ester dehydrase-isomerase"/>
    <property type="match status" value="1"/>
</dbReference>
<evidence type="ECO:0000313" key="3">
    <source>
        <dbReference type="EMBL" id="GGG10078.1"/>
    </source>
</evidence>
<gene>
    <name evidence="3" type="ORF">GCM10007304_25270</name>
</gene>
<dbReference type="EMBL" id="BMCU01000002">
    <property type="protein sequence ID" value="GGG10078.1"/>
    <property type="molecule type" value="Genomic_DNA"/>
</dbReference>
<dbReference type="InterPro" id="IPR029069">
    <property type="entry name" value="HotDog_dom_sf"/>
</dbReference>
<proteinExistence type="predicted"/>
<dbReference type="Proteomes" id="UP000654257">
    <property type="component" value="Unassembled WGS sequence"/>
</dbReference>
<dbReference type="AlphaFoldDB" id="A0A917D5W3"/>